<organism evidence="2 3">
    <name type="scientific">Neisseria chenwenguii</name>
    <dbReference type="NCBI Taxonomy" id="1853278"/>
    <lineage>
        <taxon>Bacteria</taxon>
        <taxon>Pseudomonadati</taxon>
        <taxon>Pseudomonadota</taxon>
        <taxon>Betaproteobacteria</taxon>
        <taxon>Neisseriales</taxon>
        <taxon>Neisseriaceae</taxon>
        <taxon>Neisseria</taxon>
    </lineage>
</organism>
<name>A0A220S043_9NEIS</name>
<protein>
    <submittedName>
        <fullName evidence="2">Uncharacterized protein</fullName>
    </submittedName>
</protein>
<evidence type="ECO:0000313" key="3">
    <source>
        <dbReference type="Proteomes" id="UP000198238"/>
    </source>
</evidence>
<dbReference type="EMBL" id="CP022278">
    <property type="protein sequence ID" value="ASK26595.1"/>
    <property type="molecule type" value="Genomic_DNA"/>
</dbReference>
<reference evidence="2 3" key="1">
    <citation type="submission" date="2017-06" db="EMBL/GenBank/DDBJ databases">
        <title>Neisseria chenwenguii sp. nov., isolated from the intestinal contents of Tibetan Plateau Pika in Yushu, Qinghai Province, China.</title>
        <authorList>
            <person name="Zhang G."/>
        </authorList>
    </citation>
    <scope>NUCLEOTIDE SEQUENCE [LARGE SCALE GENOMIC DNA]</scope>
    <source>
        <strain evidence="2 3">10023</strain>
    </source>
</reference>
<dbReference type="Proteomes" id="UP000198238">
    <property type="component" value="Chromosome"/>
</dbReference>
<dbReference type="AlphaFoldDB" id="A0A220S043"/>
<gene>
    <name evidence="2" type="ORF">BG910_01505</name>
</gene>
<keyword evidence="3" id="KW-1185">Reference proteome</keyword>
<evidence type="ECO:0000313" key="2">
    <source>
        <dbReference type="EMBL" id="ASK26595.1"/>
    </source>
</evidence>
<proteinExistence type="predicted"/>
<sequence>MDAGITAAKQLGLIPGIALTAEQTARLASDIVWLEPQMVEAGKIDFVGATLRNRAAGGQTIIRSEGDISLGTVETAKRESHGSESDKNHRIVRQQA</sequence>
<evidence type="ECO:0000256" key="1">
    <source>
        <dbReference type="SAM" id="MobiDB-lite"/>
    </source>
</evidence>
<feature type="compositionally biased region" description="Basic and acidic residues" evidence="1">
    <location>
        <begin position="75"/>
        <end position="89"/>
    </location>
</feature>
<dbReference type="KEGG" id="nei:BG910_01505"/>
<accession>A0A220S043</accession>
<feature type="region of interest" description="Disordered" evidence="1">
    <location>
        <begin position="74"/>
        <end position="96"/>
    </location>
</feature>